<feature type="domain" description="NIF system FeS cluster assembly NifU N-terminal" evidence="1">
    <location>
        <begin position="6"/>
        <end position="121"/>
    </location>
</feature>
<dbReference type="PANTHER" id="PTHR10093">
    <property type="entry name" value="IRON-SULFUR CLUSTER ASSEMBLY ENZYME NIFU HOMOLOG"/>
    <property type="match status" value="1"/>
</dbReference>
<dbReference type="CDD" id="cd06664">
    <property type="entry name" value="IscU_like"/>
    <property type="match status" value="1"/>
</dbReference>
<dbReference type="SUPFAM" id="SSF82649">
    <property type="entry name" value="SufE/NifU"/>
    <property type="match status" value="1"/>
</dbReference>
<dbReference type="Pfam" id="PF01592">
    <property type="entry name" value="NifU_N"/>
    <property type="match status" value="1"/>
</dbReference>
<dbReference type="AlphaFoldDB" id="A0A0G0SVX9"/>
<reference evidence="2 3" key="1">
    <citation type="journal article" date="2015" name="Nature">
        <title>rRNA introns, odd ribosomes, and small enigmatic genomes across a large radiation of phyla.</title>
        <authorList>
            <person name="Brown C.T."/>
            <person name="Hug L.A."/>
            <person name="Thomas B.C."/>
            <person name="Sharon I."/>
            <person name="Castelle C.J."/>
            <person name="Singh A."/>
            <person name="Wilkins M.J."/>
            <person name="Williams K.H."/>
            <person name="Banfield J.F."/>
        </authorList>
    </citation>
    <scope>NUCLEOTIDE SEQUENCE [LARGE SCALE GENOMIC DNA]</scope>
</reference>
<gene>
    <name evidence="2" type="ORF">UT61_C0024G0014</name>
</gene>
<proteinExistence type="predicted"/>
<protein>
    <submittedName>
        <fullName evidence="2">SUF system FeS assembly protein, NifU family</fullName>
    </submittedName>
</protein>
<dbReference type="GO" id="GO:0016226">
    <property type="term" value="P:iron-sulfur cluster assembly"/>
    <property type="evidence" value="ECO:0007669"/>
    <property type="project" value="InterPro"/>
</dbReference>
<dbReference type="GO" id="GO:0005506">
    <property type="term" value="F:iron ion binding"/>
    <property type="evidence" value="ECO:0007669"/>
    <property type="project" value="InterPro"/>
</dbReference>
<evidence type="ECO:0000259" key="1">
    <source>
        <dbReference type="Pfam" id="PF01592"/>
    </source>
</evidence>
<comment type="caution">
    <text evidence="2">The sequence shown here is derived from an EMBL/GenBank/DDBJ whole genome shotgun (WGS) entry which is preliminary data.</text>
</comment>
<sequence>MDDPLYRELLMEFWENPKNYGELKNPDIDVTKLNPLCGDKVRIMAKVKKGKIEEVAFTCQSCVVAKALASQLTIIAKGMKVKDFVKMKPEKFLATMEMGFSPVRMKCALLGFTTLKSALAKKIDLPSDTTL</sequence>
<dbReference type="EMBL" id="LBXL01000024">
    <property type="protein sequence ID" value="KKR29747.1"/>
    <property type="molecule type" value="Genomic_DNA"/>
</dbReference>
<evidence type="ECO:0000313" key="2">
    <source>
        <dbReference type="EMBL" id="KKR29747.1"/>
    </source>
</evidence>
<organism evidence="2 3">
    <name type="scientific">Candidatus Woesebacteria bacterium GW2011_GWA1_39_8</name>
    <dbReference type="NCBI Taxonomy" id="1618552"/>
    <lineage>
        <taxon>Bacteria</taxon>
        <taxon>Candidatus Woeseibacteriota</taxon>
    </lineage>
</organism>
<accession>A0A0G0SVX9</accession>
<name>A0A0G0SVX9_9BACT</name>
<dbReference type="Gene3D" id="3.90.1010.10">
    <property type="match status" value="1"/>
</dbReference>
<evidence type="ECO:0000313" key="3">
    <source>
        <dbReference type="Proteomes" id="UP000034793"/>
    </source>
</evidence>
<dbReference type="Proteomes" id="UP000034793">
    <property type="component" value="Unassembled WGS sequence"/>
</dbReference>
<dbReference type="GO" id="GO:0051536">
    <property type="term" value="F:iron-sulfur cluster binding"/>
    <property type="evidence" value="ECO:0007669"/>
    <property type="project" value="InterPro"/>
</dbReference>
<dbReference type="InterPro" id="IPR002871">
    <property type="entry name" value="NIF_FeS_clus_asmbl_NifU_N"/>
</dbReference>